<dbReference type="KEGG" id="mmaz:MmTuc01_3312"/>
<dbReference type="Proteomes" id="UP000011718">
    <property type="component" value="Chromosome"/>
</dbReference>
<sequence>MFSEKSGMSGKIIDFPYLTSIKDQNKIKEWMVVENKENTERIYSSLFFTVSDSCIGKCGI</sequence>
<proteinExistence type="predicted"/>
<dbReference type="BioCyc" id="MMAZ1236903:G139K-3155-MONOMER"/>
<reference evidence="1 2" key="1">
    <citation type="journal article" date="2013" name="Genome Announc.">
        <title>Complete Genome of a Methanosarcina mazei Strain Isolated from Sediment Samples from an Amazonian Flooded Area.</title>
        <authorList>
            <person name="Assis das Gracas D."/>
            <person name="Thiago Juca Ramos R."/>
            <person name="Vieira Araujo A.C."/>
            <person name="Zahlouth R."/>
            <person name="Ribeiro Carneiro A."/>
            <person name="Souza Lopes T."/>
            <person name="Azevedo Barauna R."/>
            <person name="Azevedo V."/>
            <person name="Cruz Schneider M.P."/>
            <person name="Pellizari V.H."/>
            <person name="Silva A."/>
        </authorList>
    </citation>
    <scope>NUCLEOTIDE SEQUENCE [LARGE SCALE GENOMIC DNA]</scope>
    <source>
        <strain evidence="1 2">Tuc01</strain>
    </source>
</reference>
<evidence type="ECO:0000313" key="1">
    <source>
        <dbReference type="EMBL" id="AGF98566.1"/>
    </source>
</evidence>
<evidence type="ECO:0000313" key="2">
    <source>
        <dbReference type="Proteomes" id="UP000011718"/>
    </source>
</evidence>
<name>M1Q1X6_METMZ</name>
<dbReference type="AlphaFoldDB" id="M1Q1X6"/>
<accession>M1Q1X6</accession>
<dbReference type="EMBL" id="CP004144">
    <property type="protein sequence ID" value="AGF98566.1"/>
    <property type="molecule type" value="Genomic_DNA"/>
</dbReference>
<dbReference type="HOGENOM" id="CLU_2930246_0_0_2"/>
<gene>
    <name evidence="1" type="ORF">MmTuc01_3312</name>
</gene>
<organism evidence="1 2">
    <name type="scientific">Methanosarcina mazei Tuc01</name>
    <dbReference type="NCBI Taxonomy" id="1236903"/>
    <lineage>
        <taxon>Archaea</taxon>
        <taxon>Methanobacteriati</taxon>
        <taxon>Methanobacteriota</taxon>
        <taxon>Stenosarchaea group</taxon>
        <taxon>Methanomicrobia</taxon>
        <taxon>Methanosarcinales</taxon>
        <taxon>Methanosarcinaceae</taxon>
        <taxon>Methanosarcina</taxon>
    </lineage>
</organism>
<protein>
    <submittedName>
        <fullName evidence="1">Uncharacterized protein</fullName>
    </submittedName>
</protein>